<dbReference type="EMBL" id="SJPI01000002">
    <property type="protein sequence ID" value="TWT50926.1"/>
    <property type="molecule type" value="Genomic_DNA"/>
</dbReference>
<organism evidence="1 2">
    <name type="scientific">Rubripirellula amarantea</name>
    <dbReference type="NCBI Taxonomy" id="2527999"/>
    <lineage>
        <taxon>Bacteria</taxon>
        <taxon>Pseudomonadati</taxon>
        <taxon>Planctomycetota</taxon>
        <taxon>Planctomycetia</taxon>
        <taxon>Pirellulales</taxon>
        <taxon>Pirellulaceae</taxon>
        <taxon>Rubripirellula</taxon>
    </lineage>
</organism>
<name>A0A5C5WJH4_9BACT</name>
<dbReference type="AlphaFoldDB" id="A0A5C5WJH4"/>
<dbReference type="Proteomes" id="UP000316598">
    <property type="component" value="Unassembled WGS sequence"/>
</dbReference>
<accession>A0A5C5WJH4</accession>
<protein>
    <submittedName>
        <fullName evidence="1">Uncharacterized protein</fullName>
    </submittedName>
</protein>
<evidence type="ECO:0000313" key="1">
    <source>
        <dbReference type="EMBL" id="TWT50926.1"/>
    </source>
</evidence>
<comment type="caution">
    <text evidence="1">The sequence shown here is derived from an EMBL/GenBank/DDBJ whole genome shotgun (WGS) entry which is preliminary data.</text>
</comment>
<sequence>MSWAPIHAGFAHFVLAFNHVTASRSERSSVARCDPVHCRCISAGASCSSIARKPNVDNPVQCETSWMATDSTFEHFTPHLSLFKLPNMTWRDWYDALDKPAWTPEPSTIGTIWQIL</sequence>
<evidence type="ECO:0000313" key="2">
    <source>
        <dbReference type="Proteomes" id="UP000316598"/>
    </source>
</evidence>
<reference evidence="1 2" key="1">
    <citation type="submission" date="2019-02" db="EMBL/GenBank/DDBJ databases">
        <title>Deep-cultivation of Planctomycetes and their phenomic and genomic characterization uncovers novel biology.</title>
        <authorList>
            <person name="Wiegand S."/>
            <person name="Jogler M."/>
            <person name="Boedeker C."/>
            <person name="Pinto D."/>
            <person name="Vollmers J."/>
            <person name="Rivas-Marin E."/>
            <person name="Kohn T."/>
            <person name="Peeters S.H."/>
            <person name="Heuer A."/>
            <person name="Rast P."/>
            <person name="Oberbeckmann S."/>
            <person name="Bunk B."/>
            <person name="Jeske O."/>
            <person name="Meyerdierks A."/>
            <person name="Storesund J.E."/>
            <person name="Kallscheuer N."/>
            <person name="Luecker S."/>
            <person name="Lage O.M."/>
            <person name="Pohl T."/>
            <person name="Merkel B.J."/>
            <person name="Hornburger P."/>
            <person name="Mueller R.-W."/>
            <person name="Bruemmer F."/>
            <person name="Labrenz M."/>
            <person name="Spormann A.M."/>
            <person name="Op Den Camp H."/>
            <person name="Overmann J."/>
            <person name="Amann R."/>
            <person name="Jetten M.S.M."/>
            <person name="Mascher T."/>
            <person name="Medema M.H."/>
            <person name="Devos D.P."/>
            <person name="Kaster A.-K."/>
            <person name="Ovreas L."/>
            <person name="Rohde M."/>
            <person name="Galperin M.Y."/>
            <person name="Jogler C."/>
        </authorList>
    </citation>
    <scope>NUCLEOTIDE SEQUENCE [LARGE SCALE GENOMIC DNA]</scope>
    <source>
        <strain evidence="1 2">Pla22</strain>
    </source>
</reference>
<proteinExistence type="predicted"/>
<keyword evidence="2" id="KW-1185">Reference proteome</keyword>
<gene>
    <name evidence="1" type="ORF">Pla22_36690</name>
</gene>